<sequence>MTNNNNDRHVVPSENGGWNVQAPGAGRASSHHDRQADAINRAREIIGNAGGGELVTHNRESKIRAKDTIPKGNDPRSSKG</sequence>
<dbReference type="Pfam" id="PF09954">
    <property type="entry name" value="DUF2188"/>
    <property type="match status" value="1"/>
</dbReference>
<dbReference type="InterPro" id="IPR018691">
    <property type="entry name" value="DUF2188"/>
</dbReference>
<reference evidence="2 3" key="1">
    <citation type="submission" date="2018-08" db="EMBL/GenBank/DDBJ databases">
        <title>Genome Sequence of Clavibacter michiganensis Subspecies type strains, and the Atypical Peach-Colored Strains Isolated from Tomato.</title>
        <authorList>
            <person name="Osdaghi E."/>
            <person name="Portier P."/>
            <person name="Briand M."/>
            <person name="Jacques M.-A."/>
        </authorList>
    </citation>
    <scope>NUCLEOTIDE SEQUENCE [LARGE SCALE GENOMIC DNA]</scope>
    <source>
        <strain evidence="2 3">CFBP 7493</strain>
    </source>
</reference>
<dbReference type="Proteomes" id="UP000266298">
    <property type="component" value="Unassembled WGS sequence"/>
</dbReference>
<name>A0A399NZ74_9MICO</name>
<evidence type="ECO:0000256" key="1">
    <source>
        <dbReference type="SAM" id="MobiDB-lite"/>
    </source>
</evidence>
<gene>
    <name evidence="2" type="ORF">DZF96_00225</name>
</gene>
<feature type="region of interest" description="Disordered" evidence="1">
    <location>
        <begin position="48"/>
        <end position="80"/>
    </location>
</feature>
<evidence type="ECO:0000313" key="3">
    <source>
        <dbReference type="Proteomes" id="UP000266298"/>
    </source>
</evidence>
<dbReference type="RefSeq" id="WP_043588148.1">
    <property type="nucleotide sequence ID" value="NZ_QWEC01000001.1"/>
</dbReference>
<dbReference type="EMBL" id="QWEC01000001">
    <property type="protein sequence ID" value="RII99101.1"/>
    <property type="molecule type" value="Genomic_DNA"/>
</dbReference>
<dbReference type="AlphaFoldDB" id="A0A399NZ74"/>
<proteinExistence type="predicted"/>
<feature type="region of interest" description="Disordered" evidence="1">
    <location>
        <begin position="1"/>
        <end position="35"/>
    </location>
</feature>
<comment type="caution">
    <text evidence="2">The sequence shown here is derived from an EMBL/GenBank/DDBJ whole genome shotgun (WGS) entry which is preliminary data.</text>
</comment>
<evidence type="ECO:0000313" key="2">
    <source>
        <dbReference type="EMBL" id="RII99101.1"/>
    </source>
</evidence>
<organism evidence="2 3">
    <name type="scientific">Clavibacter michiganensis</name>
    <dbReference type="NCBI Taxonomy" id="28447"/>
    <lineage>
        <taxon>Bacteria</taxon>
        <taxon>Bacillati</taxon>
        <taxon>Actinomycetota</taxon>
        <taxon>Actinomycetes</taxon>
        <taxon>Micrococcales</taxon>
        <taxon>Microbacteriaceae</taxon>
        <taxon>Clavibacter</taxon>
    </lineage>
</organism>
<accession>A0A399NZ74</accession>
<protein>
    <submittedName>
        <fullName evidence="2">DUF2188 domain-containing protein</fullName>
    </submittedName>
</protein>
<feature type="compositionally biased region" description="Basic and acidic residues" evidence="1">
    <location>
        <begin position="1"/>
        <end position="11"/>
    </location>
</feature>
<feature type="compositionally biased region" description="Basic and acidic residues" evidence="1">
    <location>
        <begin position="56"/>
        <end position="80"/>
    </location>
</feature>